<dbReference type="AlphaFoldDB" id="A0A132E214"/>
<evidence type="ECO:0000313" key="2">
    <source>
        <dbReference type="Proteomes" id="UP000237632"/>
    </source>
</evidence>
<reference evidence="1 2" key="1">
    <citation type="submission" date="2018-03" db="EMBL/GenBank/DDBJ databases">
        <authorList>
            <person name="Nguyen K."/>
            <person name="Fouts D."/>
            <person name="Sutton G."/>
        </authorList>
    </citation>
    <scope>NUCLEOTIDE SEQUENCE [LARGE SCALE GENOMIC DNA]</scope>
    <source>
        <strain evidence="1 2">AU3578</strain>
    </source>
</reference>
<dbReference type="EMBL" id="PVHK01000002">
    <property type="protein sequence ID" value="PRH44349.1"/>
    <property type="molecule type" value="Genomic_DNA"/>
</dbReference>
<dbReference type="Pfam" id="PF16036">
    <property type="entry name" value="Chalcone_3"/>
    <property type="match status" value="1"/>
</dbReference>
<name>A0A132E214_BURVI</name>
<dbReference type="RefSeq" id="WP_034192799.1">
    <property type="nucleotide sequence ID" value="NZ_BGKC01000004.1"/>
</dbReference>
<protein>
    <submittedName>
        <fullName evidence="1">Uncharacterized protein</fullName>
    </submittedName>
</protein>
<evidence type="ECO:0000313" key="1">
    <source>
        <dbReference type="EMBL" id="PRH44349.1"/>
    </source>
</evidence>
<organism evidence="1 2">
    <name type="scientific">Burkholderia vietnamiensis</name>
    <dbReference type="NCBI Taxonomy" id="60552"/>
    <lineage>
        <taxon>Bacteria</taxon>
        <taxon>Pseudomonadati</taxon>
        <taxon>Pseudomonadota</taxon>
        <taxon>Betaproteobacteria</taxon>
        <taxon>Burkholderiales</taxon>
        <taxon>Burkholderiaceae</taxon>
        <taxon>Burkholderia</taxon>
        <taxon>Burkholderia cepacia complex</taxon>
    </lineage>
</organism>
<gene>
    <name evidence="1" type="ORF">C6T65_00145</name>
</gene>
<comment type="caution">
    <text evidence="1">The sequence shown here is derived from an EMBL/GenBank/DDBJ whole genome shotgun (WGS) entry which is preliminary data.</text>
</comment>
<dbReference type="Proteomes" id="UP000237632">
    <property type="component" value="Unassembled WGS sequence"/>
</dbReference>
<dbReference type="InterPro" id="IPR016087">
    <property type="entry name" value="Chalcone_isomerase"/>
</dbReference>
<proteinExistence type="predicted"/>
<sequence>MTRRFAALAAVAAWAAFAMPGAADANCVDDVASARLIGSGRFCVFAICLYDAQLWARRAPGAFDTPFALSLAYRHDVKGERLVSTGMDEIERLAAAPLPAATRDAWRRDIARAFTDVSRGDVLCGVYLPERGARFYTNGRLTAEVADPAFARAFFEIWLDPRTRATSLRRQLLGDDAR</sequence>
<accession>A0A132E214</accession>